<name>A0A6U3R644_9STRA</name>
<dbReference type="EMBL" id="HBGN01014859">
    <property type="protein sequence ID" value="CAD9327119.1"/>
    <property type="molecule type" value="Transcribed_RNA"/>
</dbReference>
<proteinExistence type="predicted"/>
<protein>
    <submittedName>
        <fullName evidence="2">Uncharacterized protein</fullName>
    </submittedName>
</protein>
<organism evidence="2">
    <name type="scientific">Ditylum brightwellii</name>
    <dbReference type="NCBI Taxonomy" id="49249"/>
    <lineage>
        <taxon>Eukaryota</taxon>
        <taxon>Sar</taxon>
        <taxon>Stramenopiles</taxon>
        <taxon>Ochrophyta</taxon>
        <taxon>Bacillariophyta</taxon>
        <taxon>Mediophyceae</taxon>
        <taxon>Lithodesmiophycidae</taxon>
        <taxon>Lithodesmiales</taxon>
        <taxon>Lithodesmiaceae</taxon>
        <taxon>Ditylum</taxon>
    </lineage>
</organism>
<accession>A0A6U3R644</accession>
<keyword evidence="1" id="KW-0175">Coiled coil</keyword>
<evidence type="ECO:0000313" key="2">
    <source>
        <dbReference type="EMBL" id="CAD9327101.1"/>
    </source>
</evidence>
<feature type="coiled-coil region" evidence="1">
    <location>
        <begin position="414"/>
        <end position="444"/>
    </location>
</feature>
<evidence type="ECO:0000256" key="1">
    <source>
        <dbReference type="SAM" id="Coils"/>
    </source>
</evidence>
<sequence>MKYKKDWKNSPGFVKKVFTGNDILAKKQLIGNILSFMPHQDFVSLLNEKKTKSTSHRNFYHYLDLKNPSFRDKFRQKRMEVCEQLQKGYFRTGTAPSLQNVREDTISPPSPQPAITEKMRLRIDELARLCEESKMGKPMGSRANWDYIERNASPALRELINRKKENKKILSHRNFSLYLCLQNPNIKEAFETRRNEIREEIRRKYQVGVDFSIIPPPMLLPKKHSDHDYDNDTEITEEHNFSSLKRFSSEISSSSAMDLSDNEGGEEKRMFKKRKLVDSERVYVCSSRPLPKQSSEENTESADFREWQPARLLRIEKTEQNQLRYTVKLDCSCKHGRIHNDELILSEREYDQGMRSRKRAEDGTFINKPDFSMAISSSEIEDLSLIISSSKDLNYYGEENIGEAFFEDKEGASRQTLSSLMQELKRLREEYVEEEKRHARRQEAHQSRMIYYEESLLTLLPSDDDLP</sequence>
<gene>
    <name evidence="2" type="ORF">DBRI1063_LOCUS9505</name>
    <name evidence="3" type="ORF">DBRI1063_LOCUS9515</name>
</gene>
<dbReference type="AlphaFoldDB" id="A0A6U3R644"/>
<reference evidence="2" key="1">
    <citation type="submission" date="2021-01" db="EMBL/GenBank/DDBJ databases">
        <authorList>
            <person name="Corre E."/>
            <person name="Pelletier E."/>
            <person name="Niang G."/>
            <person name="Scheremetjew M."/>
            <person name="Finn R."/>
            <person name="Kale V."/>
            <person name="Holt S."/>
            <person name="Cochrane G."/>
            <person name="Meng A."/>
            <person name="Brown T."/>
            <person name="Cohen L."/>
        </authorList>
    </citation>
    <scope>NUCLEOTIDE SEQUENCE</scope>
    <source>
        <strain evidence="2">Pop2</strain>
    </source>
</reference>
<dbReference type="EMBL" id="HBGN01014848">
    <property type="protein sequence ID" value="CAD9327101.1"/>
    <property type="molecule type" value="Transcribed_RNA"/>
</dbReference>
<evidence type="ECO:0000313" key="3">
    <source>
        <dbReference type="EMBL" id="CAD9327119.1"/>
    </source>
</evidence>